<reference evidence="1" key="1">
    <citation type="journal article" date="2021" name="Proc. Natl. Acad. Sci. U.S.A.">
        <title>A Catalog of Tens of Thousands of Viruses from Human Metagenomes Reveals Hidden Associations with Chronic Diseases.</title>
        <authorList>
            <person name="Tisza M.J."/>
            <person name="Buck C.B."/>
        </authorList>
    </citation>
    <scope>NUCLEOTIDE SEQUENCE</scope>
    <source>
        <strain evidence="1">Ctg0K17</strain>
    </source>
</reference>
<protein>
    <submittedName>
        <fullName evidence="1">Uncharacterized protein</fullName>
    </submittedName>
</protein>
<organism evidence="1">
    <name type="scientific">Siphoviridae sp. ctg0K17</name>
    <dbReference type="NCBI Taxonomy" id="2825600"/>
    <lineage>
        <taxon>Viruses</taxon>
        <taxon>Duplodnaviria</taxon>
        <taxon>Heunggongvirae</taxon>
        <taxon>Uroviricota</taxon>
        <taxon>Caudoviricetes</taxon>
    </lineage>
</organism>
<proteinExistence type="predicted"/>
<name>A0A8S5PWN0_9CAUD</name>
<evidence type="ECO:0000313" key="1">
    <source>
        <dbReference type="EMBL" id="DAE10923.1"/>
    </source>
</evidence>
<dbReference type="EMBL" id="BK015522">
    <property type="protein sequence ID" value="DAE10923.1"/>
    <property type="molecule type" value="Genomic_DNA"/>
</dbReference>
<sequence>MEGKATLTLTDAKSGRVVKKVTEHNLVTDAVKRILNPPVYAMLYSFNFPNFINNVMPASKLFSGIMLLGNTLSESRENVMLSGDYIPVATAGGEYAGANVRRGTLNTNESYATANGYHFTWDFGTDKANGVIKSVALTSQYFGNSAFENMGNEGKLFADPSNITAQFSETTQFFHARGQYIGTFQDRLHLYITYNGNTVTFLKYRSPNPADLGINDPGNLSGWPAAESSVSVELPITLNYILKAFVDTSKKLMYFFTNTRIEQGSGDRLIDYAAVDLNTLTVVKTGTQNIKDCATVYSCAVVGDRFYVMCYTNIQVFTLGGGWLKTYNIYSQNSSFFSMWEDMLVASVGVRKIAVFDSSDNMYVYYNPEDYLPAYSCDIKPPFYPMSYFNMSNADSNNSSWNPYLGLSMGYLATINNLTEPLEKTSEHNLKISYDITNP</sequence>
<accession>A0A8S5PWN0</accession>